<dbReference type="InterPro" id="IPR002559">
    <property type="entry name" value="Transposase_11"/>
</dbReference>
<feature type="domain" description="Transposase IS4-like" evidence="2">
    <location>
        <begin position="86"/>
        <end position="236"/>
    </location>
</feature>
<feature type="transmembrane region" description="Helical" evidence="1">
    <location>
        <begin position="233"/>
        <end position="251"/>
    </location>
</feature>
<accession>A0ABW4UIT4</accession>
<sequence>MSDLIWLSEAQMRRIEPYFPLSHGVPRVDDRRIISGIIFVIRNGLRWRDAPAQYGPPKTIYNRFIRWSRLGVFNKIFAALAAKGGKPDQLMIDATHLKAHRTAASLLKKGLFPRRIGRTKGGLNSKLHAVCDGKGRPLVMLLSEGQMSDYKGAALMIDALPRAKALLADRGYDADWFRAALAERKIAACIPSKVNRKVPIPHDAALYRQRHKIENMFGRLKDWRRIHTRYDRCAHTFMSAICIAATVIFWINQ</sequence>
<reference evidence="5" key="1">
    <citation type="journal article" date="2019" name="Int. J. Syst. Evol. Microbiol.">
        <title>The Global Catalogue of Microorganisms (GCM) 10K type strain sequencing project: providing services to taxonomists for standard genome sequencing and annotation.</title>
        <authorList>
            <consortium name="The Broad Institute Genomics Platform"/>
            <consortium name="The Broad Institute Genome Sequencing Center for Infectious Disease"/>
            <person name="Wu L."/>
            <person name="Ma J."/>
        </authorList>
    </citation>
    <scope>NUCLEOTIDE SEQUENCE [LARGE SCALE GENOMIC DNA]</scope>
    <source>
        <strain evidence="5">CGMCC 1.16225</strain>
    </source>
</reference>
<evidence type="ECO:0000259" key="2">
    <source>
        <dbReference type="Pfam" id="PF01609"/>
    </source>
</evidence>
<evidence type="ECO:0000256" key="1">
    <source>
        <dbReference type="SAM" id="Phobius"/>
    </source>
</evidence>
<gene>
    <name evidence="4" type="ORF">ACFSOZ_30820</name>
</gene>
<dbReference type="NCBIfam" id="NF033580">
    <property type="entry name" value="transpos_IS5_3"/>
    <property type="match status" value="1"/>
</dbReference>
<dbReference type="Pfam" id="PF13340">
    <property type="entry name" value="DUF4096"/>
    <property type="match status" value="1"/>
</dbReference>
<name>A0ABW4UIT4_9HYPH</name>
<keyword evidence="5" id="KW-1185">Reference proteome</keyword>
<comment type="caution">
    <text evidence="4">The sequence shown here is derived from an EMBL/GenBank/DDBJ whole genome shotgun (WGS) entry which is preliminary data.</text>
</comment>
<dbReference type="Pfam" id="PF01609">
    <property type="entry name" value="DDE_Tnp_1"/>
    <property type="match status" value="1"/>
</dbReference>
<dbReference type="Proteomes" id="UP001597405">
    <property type="component" value="Unassembled WGS sequence"/>
</dbReference>
<organism evidence="4 5">
    <name type="scientific">Mesorhizobium newzealandense</name>
    <dbReference type="NCBI Taxonomy" id="1300302"/>
    <lineage>
        <taxon>Bacteria</taxon>
        <taxon>Pseudomonadati</taxon>
        <taxon>Pseudomonadota</taxon>
        <taxon>Alphaproteobacteria</taxon>
        <taxon>Hyphomicrobiales</taxon>
        <taxon>Phyllobacteriaceae</taxon>
        <taxon>Mesorhizobium</taxon>
    </lineage>
</organism>
<dbReference type="InterPro" id="IPR025161">
    <property type="entry name" value="IS402-like_dom"/>
</dbReference>
<keyword evidence="1" id="KW-0472">Membrane</keyword>
<dbReference type="PANTHER" id="PTHR30007:SF1">
    <property type="entry name" value="BLR1914 PROTEIN"/>
    <property type="match status" value="1"/>
</dbReference>
<dbReference type="EMBL" id="JBHUGZ010000023">
    <property type="protein sequence ID" value="MFD1986829.1"/>
    <property type="molecule type" value="Genomic_DNA"/>
</dbReference>
<keyword evidence="1" id="KW-1133">Transmembrane helix</keyword>
<protein>
    <submittedName>
        <fullName evidence="4">IS5 family transposase</fullName>
    </submittedName>
</protein>
<proteinExistence type="predicted"/>
<evidence type="ECO:0000313" key="4">
    <source>
        <dbReference type="EMBL" id="MFD1986829.1"/>
    </source>
</evidence>
<keyword evidence="1" id="KW-0812">Transmembrane</keyword>
<dbReference type="SUPFAM" id="SSF53098">
    <property type="entry name" value="Ribonuclease H-like"/>
    <property type="match status" value="1"/>
</dbReference>
<dbReference type="InterPro" id="IPR012337">
    <property type="entry name" value="RNaseH-like_sf"/>
</dbReference>
<dbReference type="RefSeq" id="WP_379104336.1">
    <property type="nucleotide sequence ID" value="NZ_JBHUGZ010000023.1"/>
</dbReference>
<evidence type="ECO:0000259" key="3">
    <source>
        <dbReference type="Pfam" id="PF13340"/>
    </source>
</evidence>
<feature type="domain" description="Insertion element IS402-like" evidence="3">
    <location>
        <begin position="7"/>
        <end position="77"/>
    </location>
</feature>
<dbReference type="PANTHER" id="PTHR30007">
    <property type="entry name" value="PHP DOMAIN PROTEIN"/>
    <property type="match status" value="1"/>
</dbReference>
<evidence type="ECO:0000313" key="5">
    <source>
        <dbReference type="Proteomes" id="UP001597405"/>
    </source>
</evidence>